<dbReference type="PROSITE" id="PS50928">
    <property type="entry name" value="ABC_TM1"/>
    <property type="match status" value="1"/>
</dbReference>
<comment type="similarity">
    <text evidence="2 10">Belongs to the binding-protein-dependent transport system permease family. CysTW subfamily.</text>
</comment>
<dbReference type="GO" id="GO:0005315">
    <property type="term" value="F:phosphate transmembrane transporter activity"/>
    <property type="evidence" value="ECO:0007669"/>
    <property type="project" value="InterPro"/>
</dbReference>
<keyword evidence="3 9" id="KW-0813">Transport</keyword>
<feature type="transmembrane region" description="Helical" evidence="9">
    <location>
        <begin position="40"/>
        <end position="61"/>
    </location>
</feature>
<dbReference type="PANTHER" id="PTHR30425:SF1">
    <property type="entry name" value="PHOSPHATE TRANSPORT SYSTEM PERMEASE PROTEIN PSTC"/>
    <property type="match status" value="1"/>
</dbReference>
<evidence type="ECO:0000256" key="5">
    <source>
        <dbReference type="ARBA" id="ARBA00022592"/>
    </source>
</evidence>
<evidence type="ECO:0000256" key="8">
    <source>
        <dbReference type="ARBA" id="ARBA00023136"/>
    </source>
</evidence>
<evidence type="ECO:0000256" key="4">
    <source>
        <dbReference type="ARBA" id="ARBA00022475"/>
    </source>
</evidence>
<dbReference type="InterPro" id="IPR011864">
    <property type="entry name" value="Phosphate_PstC"/>
</dbReference>
<gene>
    <name evidence="13" type="primary">pstC</name>
    <name evidence="13" type="ORF">CP500_005190</name>
</gene>
<protein>
    <recommendedName>
        <fullName evidence="10">Phosphate transport system permease protein</fullName>
    </recommendedName>
</protein>
<dbReference type="EMBL" id="NXIB02000019">
    <property type="protein sequence ID" value="PHX56485.1"/>
    <property type="molecule type" value="Genomic_DNA"/>
</dbReference>
<keyword evidence="6 9" id="KW-0812">Transmembrane</keyword>
<dbReference type="InterPro" id="IPR051124">
    <property type="entry name" value="Phosphate_Transport_Permease"/>
</dbReference>
<evidence type="ECO:0000256" key="2">
    <source>
        <dbReference type="ARBA" id="ARBA00007069"/>
    </source>
</evidence>
<sequence length="333" mass="35857">MTNFAKQPEKFTNQQTANSTEVDLTDTKGEGLWLESGFTIFVWAFAIGTAGTLFWMSAIIFKDAWPAIHQFGLSFLWNPKWDIHESQFGALPFIYGTVISSAIAIIIALPLGLSVAIVTSENFLPAWVRSPLGFMVELISAIPSVIVGLWGIFVLIPFLLPLQQSLFNNFSWFPLFSSEPLGPGMLPAGILLSVMILPTVAAISRDVLMSVPVDLRSASMSLGATRWETIFKLLLPAASSGIIGATILALGRALGETMAVTMVIGNSIQINPSILAPAYSIPAVLASQFREAQEPLHVGSLMYLALILFVITLLVNAVAVLLVQLIGVKGAKN</sequence>
<keyword evidence="8 9" id="KW-0472">Membrane</keyword>
<proteinExistence type="inferred from homology"/>
<evidence type="ECO:0000256" key="7">
    <source>
        <dbReference type="ARBA" id="ARBA00022989"/>
    </source>
</evidence>
<dbReference type="SUPFAM" id="SSF161098">
    <property type="entry name" value="MetI-like"/>
    <property type="match status" value="1"/>
</dbReference>
<feature type="transmembrane region" description="Helical" evidence="9">
    <location>
        <begin position="258"/>
        <end position="281"/>
    </location>
</feature>
<dbReference type="GO" id="GO:0005886">
    <property type="term" value="C:plasma membrane"/>
    <property type="evidence" value="ECO:0007669"/>
    <property type="project" value="UniProtKB-SubCell"/>
</dbReference>
<evidence type="ECO:0000256" key="1">
    <source>
        <dbReference type="ARBA" id="ARBA00004651"/>
    </source>
</evidence>
<dbReference type="InterPro" id="IPR035906">
    <property type="entry name" value="MetI-like_sf"/>
</dbReference>
<feature type="transmembrane region" description="Helical" evidence="9">
    <location>
        <begin position="138"/>
        <end position="160"/>
    </location>
</feature>
<evidence type="ECO:0000259" key="12">
    <source>
        <dbReference type="PROSITE" id="PS50928"/>
    </source>
</evidence>
<keyword evidence="5 10" id="KW-0592">Phosphate transport</keyword>
<dbReference type="AlphaFoldDB" id="A0A2G4F422"/>
<dbReference type="InterPro" id="IPR000515">
    <property type="entry name" value="MetI-like"/>
</dbReference>
<keyword evidence="14" id="KW-1185">Reference proteome</keyword>
<evidence type="ECO:0000313" key="14">
    <source>
        <dbReference type="Proteomes" id="UP000226442"/>
    </source>
</evidence>
<comment type="function">
    <text evidence="10">Part of the binding-protein-dependent transport system for phosphate; probably responsible for the translocation of the substrate across the membrane.</text>
</comment>
<evidence type="ECO:0000256" key="11">
    <source>
        <dbReference type="SAM" id="MobiDB-lite"/>
    </source>
</evidence>
<evidence type="ECO:0000313" key="13">
    <source>
        <dbReference type="EMBL" id="PHX56485.1"/>
    </source>
</evidence>
<dbReference type="Proteomes" id="UP000226442">
    <property type="component" value="Unassembled WGS sequence"/>
</dbReference>
<evidence type="ECO:0000256" key="6">
    <source>
        <dbReference type="ARBA" id="ARBA00022692"/>
    </source>
</evidence>
<dbReference type="Gene3D" id="1.10.3720.10">
    <property type="entry name" value="MetI-like"/>
    <property type="match status" value="1"/>
</dbReference>
<feature type="domain" description="ABC transmembrane type-1" evidence="12">
    <location>
        <begin position="94"/>
        <end position="319"/>
    </location>
</feature>
<reference evidence="13" key="1">
    <citation type="submission" date="2017-10" db="EMBL/GenBank/DDBJ databases">
        <title>Draft genome sequence of the planktic cyanobacteria Tychonema bourrellyi isolated from alpine lentic freshwater.</title>
        <authorList>
            <person name="Tett A."/>
            <person name="Armanini F."/>
            <person name="Asnicar F."/>
            <person name="Boscaini A."/>
            <person name="Pasolli E."/>
            <person name="Zolfo M."/>
            <person name="Donati C."/>
            <person name="Salmaso N."/>
            <person name="Segata N."/>
        </authorList>
    </citation>
    <scope>NUCLEOTIDE SEQUENCE</scope>
    <source>
        <strain evidence="13">FEM_GT703</strain>
    </source>
</reference>
<organism evidence="13 14">
    <name type="scientific">Tychonema bourrellyi FEM_GT703</name>
    <dbReference type="NCBI Taxonomy" id="2040638"/>
    <lineage>
        <taxon>Bacteria</taxon>
        <taxon>Bacillati</taxon>
        <taxon>Cyanobacteriota</taxon>
        <taxon>Cyanophyceae</taxon>
        <taxon>Oscillatoriophycideae</taxon>
        <taxon>Oscillatoriales</taxon>
        <taxon>Microcoleaceae</taxon>
        <taxon>Tychonema</taxon>
    </lineage>
</organism>
<comment type="subcellular location">
    <subcellularLocation>
        <location evidence="1 9">Cell membrane</location>
        <topology evidence="1 9">Multi-pass membrane protein</topology>
    </subcellularLocation>
</comment>
<feature type="transmembrane region" description="Helical" evidence="9">
    <location>
        <begin position="93"/>
        <end position="118"/>
    </location>
</feature>
<dbReference type="NCBIfam" id="TIGR02138">
    <property type="entry name" value="phosphate_pstC"/>
    <property type="match status" value="1"/>
</dbReference>
<feature type="region of interest" description="Disordered" evidence="11">
    <location>
        <begin position="1"/>
        <end position="22"/>
    </location>
</feature>
<dbReference type="PANTHER" id="PTHR30425">
    <property type="entry name" value="PHOSPHATE TRANSPORT SYSTEM PERMEASE PROTEIN PST"/>
    <property type="match status" value="1"/>
</dbReference>
<feature type="transmembrane region" description="Helical" evidence="9">
    <location>
        <begin position="181"/>
        <end position="203"/>
    </location>
</feature>
<keyword evidence="7 9" id="KW-1133">Transmembrane helix</keyword>
<name>A0A2G4F422_9CYAN</name>
<comment type="caution">
    <text evidence="13">The sequence shown here is derived from an EMBL/GenBank/DDBJ whole genome shotgun (WGS) entry which is preliminary data.</text>
</comment>
<evidence type="ECO:0000256" key="3">
    <source>
        <dbReference type="ARBA" id="ARBA00022448"/>
    </source>
</evidence>
<keyword evidence="4 10" id="KW-1003">Cell membrane</keyword>
<dbReference type="GO" id="GO:0006817">
    <property type="term" value="P:phosphate ion transport"/>
    <property type="evidence" value="ECO:0007669"/>
    <property type="project" value="UniProtKB-KW"/>
</dbReference>
<dbReference type="Pfam" id="PF00528">
    <property type="entry name" value="BPD_transp_1"/>
    <property type="match status" value="1"/>
</dbReference>
<evidence type="ECO:0000256" key="9">
    <source>
        <dbReference type="RuleBase" id="RU363032"/>
    </source>
</evidence>
<accession>A0A2G4F422</accession>
<dbReference type="CDD" id="cd06261">
    <property type="entry name" value="TM_PBP2"/>
    <property type="match status" value="1"/>
</dbReference>
<dbReference type="OrthoDB" id="9785113at2"/>
<evidence type="ECO:0000256" key="10">
    <source>
        <dbReference type="RuleBase" id="RU363054"/>
    </source>
</evidence>
<feature type="transmembrane region" description="Helical" evidence="9">
    <location>
        <begin position="301"/>
        <end position="328"/>
    </location>
</feature>
<dbReference type="RefSeq" id="WP_096831657.1">
    <property type="nucleotide sequence ID" value="NZ_NXIB02000019.1"/>
</dbReference>
<feature type="transmembrane region" description="Helical" evidence="9">
    <location>
        <begin position="230"/>
        <end position="251"/>
    </location>
</feature>